<dbReference type="InterPro" id="IPR055213">
    <property type="entry name" value="IML1_double_psi_beta_barrel"/>
</dbReference>
<dbReference type="InterPro" id="IPR027244">
    <property type="entry name" value="IML1"/>
</dbReference>
<dbReference type="GO" id="GO:1904262">
    <property type="term" value="P:negative regulation of TORC1 signaling"/>
    <property type="evidence" value="ECO:0007669"/>
    <property type="project" value="TreeGrafter"/>
</dbReference>
<accession>A0A6B2KWH0</accession>
<feature type="region of interest" description="Disordered" evidence="1">
    <location>
        <begin position="900"/>
        <end position="951"/>
    </location>
</feature>
<dbReference type="InterPro" id="IPR045838">
    <property type="entry name" value="DEPDC5_CTD"/>
</dbReference>
<feature type="region of interest" description="Disordered" evidence="1">
    <location>
        <begin position="514"/>
        <end position="602"/>
    </location>
</feature>
<evidence type="ECO:0000259" key="2">
    <source>
        <dbReference type="Pfam" id="PF12257"/>
    </source>
</evidence>
<evidence type="ECO:0000259" key="4">
    <source>
        <dbReference type="Pfam" id="PF23013"/>
    </source>
</evidence>
<dbReference type="Pfam" id="PF12257">
    <property type="entry name" value="IML1"/>
    <property type="match status" value="1"/>
</dbReference>
<evidence type="ECO:0008006" key="6">
    <source>
        <dbReference type="Google" id="ProtNLM"/>
    </source>
</evidence>
<dbReference type="EMBL" id="GIBP01000161">
    <property type="protein sequence ID" value="NDV29130.1"/>
    <property type="molecule type" value="Transcribed_RNA"/>
</dbReference>
<feature type="compositionally biased region" description="Polar residues" evidence="1">
    <location>
        <begin position="578"/>
        <end position="595"/>
    </location>
</feature>
<dbReference type="AlphaFoldDB" id="A0A6B2KWH0"/>
<evidence type="ECO:0000256" key="1">
    <source>
        <dbReference type="SAM" id="MobiDB-lite"/>
    </source>
</evidence>
<dbReference type="GO" id="GO:1990130">
    <property type="term" value="C:GATOR1 complex"/>
    <property type="evidence" value="ECO:0007669"/>
    <property type="project" value="TreeGrafter"/>
</dbReference>
<feature type="region of interest" description="Disordered" evidence="1">
    <location>
        <begin position="1127"/>
        <end position="1182"/>
    </location>
</feature>
<dbReference type="InterPro" id="IPR048255">
    <property type="entry name" value="IML1_N"/>
</dbReference>
<dbReference type="GO" id="GO:0005096">
    <property type="term" value="F:GTPase activator activity"/>
    <property type="evidence" value="ECO:0007669"/>
    <property type="project" value="InterPro"/>
</dbReference>
<reference evidence="5" key="1">
    <citation type="journal article" date="2020" name="J. Eukaryot. Microbiol.">
        <title>De novo Sequencing, Assembly and Annotation of the Transcriptome for the Free-Living Testate Amoeba Arcella intermedia.</title>
        <authorList>
            <person name="Ribeiro G.M."/>
            <person name="Porfirio-Sousa A.L."/>
            <person name="Maurer-Alcala X.X."/>
            <person name="Katz L.A."/>
            <person name="Lahr D.J.G."/>
        </authorList>
    </citation>
    <scope>NUCLEOTIDE SEQUENCE</scope>
</reference>
<feature type="domain" description="IML1 N-terminal double psi beta-barrel" evidence="4">
    <location>
        <begin position="1"/>
        <end position="74"/>
    </location>
</feature>
<dbReference type="Pfam" id="PF19418">
    <property type="entry name" value="DEPDC5_CTD"/>
    <property type="match status" value="1"/>
</dbReference>
<feature type="compositionally biased region" description="Basic and acidic residues" evidence="1">
    <location>
        <begin position="913"/>
        <end position="929"/>
    </location>
</feature>
<evidence type="ECO:0000259" key="3">
    <source>
        <dbReference type="Pfam" id="PF19418"/>
    </source>
</evidence>
<feature type="compositionally biased region" description="Low complexity" evidence="1">
    <location>
        <begin position="1135"/>
        <end position="1156"/>
    </location>
</feature>
<feature type="domain" description="DEPDC5 C-terminal" evidence="3">
    <location>
        <begin position="952"/>
        <end position="1022"/>
    </location>
</feature>
<feature type="domain" description="Vacuolar membrane-associated protein Iml1 N-terminal" evidence="2">
    <location>
        <begin position="97"/>
        <end position="379"/>
    </location>
</feature>
<organism evidence="5">
    <name type="scientific">Arcella intermedia</name>
    <dbReference type="NCBI Taxonomy" id="1963864"/>
    <lineage>
        <taxon>Eukaryota</taxon>
        <taxon>Amoebozoa</taxon>
        <taxon>Tubulinea</taxon>
        <taxon>Elardia</taxon>
        <taxon>Arcellinida</taxon>
        <taxon>Sphaerothecina</taxon>
        <taxon>Arcellidae</taxon>
        <taxon>Arcella</taxon>
    </lineage>
</organism>
<feature type="compositionally biased region" description="Basic residues" evidence="1">
    <location>
        <begin position="537"/>
        <end position="547"/>
    </location>
</feature>
<protein>
    <recommendedName>
        <fullName evidence="6">Vacuolar membrane-associated protein iml1</fullName>
    </recommendedName>
</protein>
<dbReference type="PANTHER" id="PTHR13179:SF8">
    <property type="entry name" value="GATOR COMPLEX PROTEIN DEPDC5"/>
    <property type="match status" value="1"/>
</dbReference>
<dbReference type="Pfam" id="PF23013">
    <property type="entry name" value="IML1_N"/>
    <property type="match status" value="1"/>
</dbReference>
<name>A0A6B2KWH0_9EUKA</name>
<dbReference type="PANTHER" id="PTHR13179">
    <property type="entry name" value="DEP DOMAIN CONTAINING PROTEIN 5"/>
    <property type="match status" value="1"/>
</dbReference>
<sequence>MRDFVLWGHDDKMYNGAELVVNAETFAGAKEKDIMEIYWNDKPHRKLYLNVSAKVNNIKPHLSVSNRILKLFGLVELRGEVKARVLSDPSEAELEFVTLSFKDQWLGASDMWQMKCLLEGTCLHINKQVTISSATVPVQVKELINGKNRYFSGLITPRTKFLFRSRSTNITLFFQMSKEMWDYGPDGQLYFEKAVNDFLPTLFQKWKSLGTNHLVTIIFTSRTYYPQGYQDSQVTFQIDHKGRPYQDVYYLVAENVRSDFPSLIVELKRKFLLYPSVINWNSPNNDSGKNPIGQNSTSADGNFLESIYLGLTLLCRDYLDCDLTTTGDQIIVLSAGPGIFDVDYNLEGIVKKTIEELGVAVDLVCLTKHPLYLVPLFHFVSHGESKNTNHLTPDKTIGKYAIAQWVYIFFYDSVESSEFTDPGNENEIETQVEGFNMSGVTLGLVPPLPDISTYSPSCTIPSFQSVNVHTQKTILPSSKYILPKKSSQSTDIPSSHFQFANHDESVFAAQRNEPYKSTSKQTAKHSQDMNQLSKKNTSPKKKKKKKNYYNDLELEYPEGTFGEQTEMPFDTSDEESIENSPRLQGSQLKLSSSPPTKEIPQTDVTSIPHDILSLPYTSTPTPPLNPFKPSSYTDSVKPSNYLRSRWAHLLRCNQENIEIIPVGSLHWRSLCEPACLPLTTSYFPPEDKIRRCHKEFSQTLNLADYPYIYKESQQLVKELILQRLAQGYQLCVGTSYEQDASTTCMSIGRYYDVITEDNGRITIKSLRKYKGSSNTSYTYQYALWTPYSSHYLPMSLSVHYEPRNSEEWTHLYQVLCGSEYRFDHFLKYWRKSFLLIPTIEIEEDYRSYAPTTPSGRVLSSSEINFNFTKFIDFIKAKIDTNPTNLPAYLKEMTVSHELTVRSEVSSEGSPNEFDVRKSQERPKTKEPENSKTSNCVRLTLRRPAGPGGAQSSSRYEWINLLYDDAFSPLIGYRLELRWIVGEGTAVCEFVQTLMRKAKALNFSLLQVPNEQDMTHPLRSSFFVSFPESFVSSLSGHRWPVVVSTIQKHLCSKLNYFLLREPRKYIHKTGSLFVTIQQSGFDLTVNWLMGNNQNQLVVSEFRNFVSSLTTLDALCCSNISLQNSQEFDLKSSDNGQQQQPPQQTQQLIPQQPQSLPLHTQPQQAPEQTDLPRKRDSVPATINN</sequence>
<proteinExistence type="predicted"/>
<dbReference type="GO" id="GO:0010508">
    <property type="term" value="P:positive regulation of autophagy"/>
    <property type="evidence" value="ECO:0007669"/>
    <property type="project" value="TreeGrafter"/>
</dbReference>
<evidence type="ECO:0000313" key="5">
    <source>
        <dbReference type="EMBL" id="NDV29130.1"/>
    </source>
</evidence>